<dbReference type="AlphaFoldDB" id="A0AAV4UWM0"/>
<dbReference type="EMBL" id="BPLQ01012054">
    <property type="protein sequence ID" value="GIY62143.1"/>
    <property type="molecule type" value="Genomic_DNA"/>
</dbReference>
<organism evidence="2 3">
    <name type="scientific">Caerostris darwini</name>
    <dbReference type="NCBI Taxonomy" id="1538125"/>
    <lineage>
        <taxon>Eukaryota</taxon>
        <taxon>Metazoa</taxon>
        <taxon>Ecdysozoa</taxon>
        <taxon>Arthropoda</taxon>
        <taxon>Chelicerata</taxon>
        <taxon>Arachnida</taxon>
        <taxon>Araneae</taxon>
        <taxon>Araneomorphae</taxon>
        <taxon>Entelegynae</taxon>
        <taxon>Araneoidea</taxon>
        <taxon>Araneidae</taxon>
        <taxon>Caerostris</taxon>
    </lineage>
</organism>
<sequence>MNDTFLPHLLIISFTAAISLFSLREPAIFVGLQWAHFLTILSLQTMIESCLLDRSSLGVSQMESSCQLHHLTEGPSYRNTLLALQVHRVQKQPLFPRLKTVFSEAVAIYYGGC</sequence>
<keyword evidence="1" id="KW-0812">Transmembrane</keyword>
<comment type="caution">
    <text evidence="2">The sequence shown here is derived from an EMBL/GenBank/DDBJ whole genome shotgun (WGS) entry which is preliminary data.</text>
</comment>
<reference evidence="2 3" key="1">
    <citation type="submission" date="2021-06" db="EMBL/GenBank/DDBJ databases">
        <title>Caerostris darwini draft genome.</title>
        <authorList>
            <person name="Kono N."/>
            <person name="Arakawa K."/>
        </authorList>
    </citation>
    <scope>NUCLEOTIDE SEQUENCE [LARGE SCALE GENOMIC DNA]</scope>
</reference>
<feature type="transmembrane region" description="Helical" evidence="1">
    <location>
        <begin position="6"/>
        <end position="23"/>
    </location>
</feature>
<accession>A0AAV4UWM0</accession>
<keyword evidence="1" id="KW-1133">Transmembrane helix</keyword>
<gene>
    <name evidence="2" type="ORF">CDAR_593361</name>
</gene>
<evidence type="ECO:0000313" key="2">
    <source>
        <dbReference type="EMBL" id="GIY62143.1"/>
    </source>
</evidence>
<proteinExistence type="predicted"/>
<dbReference type="Proteomes" id="UP001054837">
    <property type="component" value="Unassembled WGS sequence"/>
</dbReference>
<name>A0AAV4UWM0_9ARAC</name>
<evidence type="ECO:0000313" key="3">
    <source>
        <dbReference type="Proteomes" id="UP001054837"/>
    </source>
</evidence>
<keyword evidence="3" id="KW-1185">Reference proteome</keyword>
<protein>
    <submittedName>
        <fullName evidence="2">Uncharacterized protein</fullName>
    </submittedName>
</protein>
<evidence type="ECO:0000256" key="1">
    <source>
        <dbReference type="SAM" id="Phobius"/>
    </source>
</evidence>
<keyword evidence="1" id="KW-0472">Membrane</keyword>